<proteinExistence type="predicted"/>
<dbReference type="GeneID" id="109477384"/>
<dbReference type="InterPro" id="IPR013783">
    <property type="entry name" value="Ig-like_fold"/>
</dbReference>
<feature type="signal peptide" evidence="10">
    <location>
        <begin position="1"/>
        <end position="27"/>
    </location>
</feature>
<evidence type="ECO:0000256" key="1">
    <source>
        <dbReference type="ARBA" id="ARBA00004479"/>
    </source>
</evidence>
<dbReference type="InterPro" id="IPR013106">
    <property type="entry name" value="Ig_V-set"/>
</dbReference>
<evidence type="ECO:0000256" key="6">
    <source>
        <dbReference type="ARBA" id="ARBA00023180"/>
    </source>
</evidence>
<feature type="domain" description="Ig-like" evidence="11">
    <location>
        <begin position="140"/>
        <end position="242"/>
    </location>
</feature>
<evidence type="ECO:0000256" key="2">
    <source>
        <dbReference type="ARBA" id="ARBA00022692"/>
    </source>
</evidence>
<evidence type="ECO:0000256" key="9">
    <source>
        <dbReference type="SAM" id="Phobius"/>
    </source>
</evidence>
<dbReference type="InterPro" id="IPR036179">
    <property type="entry name" value="Ig-like_dom_sf"/>
</dbReference>
<evidence type="ECO:0000256" key="5">
    <source>
        <dbReference type="ARBA" id="ARBA00023157"/>
    </source>
</evidence>
<dbReference type="AlphaFoldDB" id="A0A6P4ZJQ5"/>
<dbReference type="GO" id="GO:0005886">
    <property type="term" value="C:plasma membrane"/>
    <property type="evidence" value="ECO:0007669"/>
    <property type="project" value="TreeGrafter"/>
</dbReference>
<dbReference type="InterPro" id="IPR013162">
    <property type="entry name" value="CD80_C2-set"/>
</dbReference>
<dbReference type="InterPro" id="IPR007110">
    <property type="entry name" value="Ig-like_dom"/>
</dbReference>
<evidence type="ECO:0000256" key="4">
    <source>
        <dbReference type="ARBA" id="ARBA00023136"/>
    </source>
</evidence>
<dbReference type="SMART" id="SM00409">
    <property type="entry name" value="IG"/>
    <property type="match status" value="5"/>
</dbReference>
<name>A0A6P4ZJQ5_BRABE</name>
<protein>
    <submittedName>
        <fullName evidence="13">CD166 antigen-like isoform X1</fullName>
    </submittedName>
</protein>
<evidence type="ECO:0000313" key="13">
    <source>
        <dbReference type="RefSeq" id="XP_019634184.1"/>
    </source>
</evidence>
<keyword evidence="10" id="KW-0732">Signal</keyword>
<feature type="region of interest" description="Disordered" evidence="8">
    <location>
        <begin position="620"/>
        <end position="655"/>
    </location>
</feature>
<dbReference type="GO" id="GO:0098609">
    <property type="term" value="P:cell-cell adhesion"/>
    <property type="evidence" value="ECO:0007669"/>
    <property type="project" value="TreeGrafter"/>
</dbReference>
<dbReference type="PANTHER" id="PTHR11640:SF164">
    <property type="entry name" value="MAM DOMAIN-CONTAINING GLYCOSYLPHOSPHATIDYLINOSITOL ANCHOR PROTEIN 1"/>
    <property type="match status" value="1"/>
</dbReference>
<dbReference type="Pfam" id="PF13927">
    <property type="entry name" value="Ig_3"/>
    <property type="match status" value="3"/>
</dbReference>
<keyword evidence="7" id="KW-0393">Immunoglobulin domain</keyword>
<keyword evidence="5" id="KW-1015">Disulfide bond</keyword>
<sequence length="655" mass="69891">MATARVCCAFLCSAYAFLVCMLPGAYATIAVTVGPNKQALKGAESVVLPCQYTSDDAAPTVRWWKEPDIPGQQRARVYHVTNGQAFTGYDGRTEIVDQASLKLLNLGMQDEGTYVCSVEKDADYEEGSVRLEILVAPNPPSISSYNPPLEADNKRQVVARCTSEGGKPEATLSWYNGSQLISGGLGDDDDDQGGTLIQDRDDGTFNIISDLIVALSRYDQGQQYFCQVDHPALDQPQKEFIQMEVLYPPAEPLVQSSGAGSSDPVDQVTVTTSAVTTREGDTVTLTCSADSNPPAELTWTRASGGDSLPNNSVTDDTSLTLTNLGRTDSGDYTCTARNVINGNPYESSKNATVNVLYAPVILQPPSPSLEVQAKQPLNVLCTADGNPPPKVVWQKDGDSKPLPNPLQFNSVDYSVEGTYKCVASSSDPSFSEAMATTMVDVKGAPSVQVKPQDSLAAIMGDTATIECTILSDPSAQNIYWTYTDDNGQNQTVSSGNGGYSVAEEDIADGKRKSTLTINNVNSGHLKVYNCIAENNMGTSSQAISVLEHELNEIPEPTPTDVYLTTNRKEVIGDGLERNAGPPSSVAIVIVLLVLILIAVGLGAGVWFAKKKGFLKGLSGGSKSNGNVQKDQQKQSMNAIPDHDEDFDANHVDAAV</sequence>
<accession>A0A6P4ZJQ5</accession>
<evidence type="ECO:0000256" key="8">
    <source>
        <dbReference type="SAM" id="MobiDB-lite"/>
    </source>
</evidence>
<keyword evidence="3 9" id="KW-1133">Transmembrane helix</keyword>
<dbReference type="InterPro" id="IPR003006">
    <property type="entry name" value="Ig/MHC_CS"/>
</dbReference>
<dbReference type="PROSITE" id="PS50835">
    <property type="entry name" value="IG_LIKE"/>
    <property type="match status" value="5"/>
</dbReference>
<dbReference type="GO" id="GO:0050839">
    <property type="term" value="F:cell adhesion molecule binding"/>
    <property type="evidence" value="ECO:0007669"/>
    <property type="project" value="TreeGrafter"/>
</dbReference>
<feature type="domain" description="Ig-like" evidence="11">
    <location>
        <begin position="23"/>
        <end position="132"/>
    </location>
</feature>
<dbReference type="Gene3D" id="2.60.40.10">
    <property type="entry name" value="Immunoglobulins"/>
    <property type="match status" value="5"/>
</dbReference>
<dbReference type="Pfam" id="PF08205">
    <property type="entry name" value="C2-set_2"/>
    <property type="match status" value="1"/>
</dbReference>
<dbReference type="PANTHER" id="PTHR11640">
    <property type="entry name" value="NEPHRIN"/>
    <property type="match status" value="1"/>
</dbReference>
<dbReference type="SUPFAM" id="SSF48726">
    <property type="entry name" value="Immunoglobulin"/>
    <property type="match status" value="5"/>
</dbReference>
<evidence type="ECO:0000313" key="12">
    <source>
        <dbReference type="Proteomes" id="UP000515135"/>
    </source>
</evidence>
<feature type="transmembrane region" description="Helical" evidence="9">
    <location>
        <begin position="585"/>
        <end position="608"/>
    </location>
</feature>
<evidence type="ECO:0000256" key="3">
    <source>
        <dbReference type="ARBA" id="ARBA00022989"/>
    </source>
</evidence>
<dbReference type="SMART" id="SM00406">
    <property type="entry name" value="IGv"/>
    <property type="match status" value="2"/>
</dbReference>
<reference evidence="13" key="1">
    <citation type="submission" date="2025-08" db="UniProtKB">
        <authorList>
            <consortium name="RefSeq"/>
        </authorList>
    </citation>
    <scope>IDENTIFICATION</scope>
    <source>
        <tissue evidence="13">Gonad</tissue>
    </source>
</reference>
<dbReference type="CDD" id="cd00096">
    <property type="entry name" value="Ig"/>
    <property type="match status" value="2"/>
</dbReference>
<evidence type="ECO:0000256" key="7">
    <source>
        <dbReference type="ARBA" id="ARBA00023319"/>
    </source>
</evidence>
<organism evidence="12 13">
    <name type="scientific">Branchiostoma belcheri</name>
    <name type="common">Amphioxus</name>
    <dbReference type="NCBI Taxonomy" id="7741"/>
    <lineage>
        <taxon>Eukaryota</taxon>
        <taxon>Metazoa</taxon>
        <taxon>Chordata</taxon>
        <taxon>Cephalochordata</taxon>
        <taxon>Leptocardii</taxon>
        <taxon>Amphioxiformes</taxon>
        <taxon>Branchiostomatidae</taxon>
        <taxon>Branchiostoma</taxon>
    </lineage>
</organism>
<feature type="chain" id="PRO_5027685352" evidence="10">
    <location>
        <begin position="28"/>
        <end position="655"/>
    </location>
</feature>
<dbReference type="PROSITE" id="PS00290">
    <property type="entry name" value="IG_MHC"/>
    <property type="match status" value="1"/>
</dbReference>
<feature type="domain" description="Ig-like" evidence="11">
    <location>
        <begin position="264"/>
        <end position="352"/>
    </location>
</feature>
<dbReference type="Proteomes" id="UP000515135">
    <property type="component" value="Unplaced"/>
</dbReference>
<comment type="subcellular location">
    <subcellularLocation>
        <location evidence="1">Membrane</location>
        <topology evidence="1">Single-pass type I membrane protein</topology>
    </subcellularLocation>
</comment>
<dbReference type="OrthoDB" id="10039395at2759"/>
<dbReference type="RefSeq" id="XP_019634184.1">
    <property type="nucleotide sequence ID" value="XM_019778625.1"/>
</dbReference>
<feature type="domain" description="Ig-like" evidence="11">
    <location>
        <begin position="445"/>
        <end position="544"/>
    </location>
</feature>
<dbReference type="InterPro" id="IPR051275">
    <property type="entry name" value="Cell_adhesion_signaling"/>
</dbReference>
<dbReference type="Pfam" id="PF07686">
    <property type="entry name" value="V-set"/>
    <property type="match status" value="1"/>
</dbReference>
<feature type="domain" description="Ig-like" evidence="11">
    <location>
        <begin position="359"/>
        <end position="437"/>
    </location>
</feature>
<evidence type="ECO:0000256" key="10">
    <source>
        <dbReference type="SAM" id="SignalP"/>
    </source>
</evidence>
<dbReference type="InterPro" id="IPR003598">
    <property type="entry name" value="Ig_sub2"/>
</dbReference>
<keyword evidence="4 9" id="KW-0472">Membrane</keyword>
<keyword evidence="12" id="KW-1185">Reference proteome</keyword>
<gene>
    <name evidence="13" type="primary">LOC109477384</name>
</gene>
<evidence type="ECO:0000259" key="11">
    <source>
        <dbReference type="PROSITE" id="PS50835"/>
    </source>
</evidence>
<feature type="compositionally biased region" description="Polar residues" evidence="8">
    <location>
        <begin position="627"/>
        <end position="637"/>
    </location>
</feature>
<keyword evidence="2 9" id="KW-0812">Transmembrane</keyword>
<dbReference type="SMART" id="SM00408">
    <property type="entry name" value="IGc2"/>
    <property type="match status" value="4"/>
</dbReference>
<dbReference type="KEGG" id="bbel:109477384"/>
<dbReference type="GO" id="GO:0005911">
    <property type="term" value="C:cell-cell junction"/>
    <property type="evidence" value="ECO:0007669"/>
    <property type="project" value="TreeGrafter"/>
</dbReference>
<dbReference type="InterPro" id="IPR003599">
    <property type="entry name" value="Ig_sub"/>
</dbReference>
<keyword evidence="6" id="KW-0325">Glycoprotein</keyword>